<accession>A0A5J4Z139</accession>
<dbReference type="Gene3D" id="2.170.150.20">
    <property type="entry name" value="Peptide methionine sulfoxide reductase"/>
    <property type="match status" value="1"/>
</dbReference>
<evidence type="ECO:0000313" key="6">
    <source>
        <dbReference type="Proteomes" id="UP000324585"/>
    </source>
</evidence>
<evidence type="ECO:0000259" key="4">
    <source>
        <dbReference type="Pfam" id="PF01641"/>
    </source>
</evidence>
<keyword evidence="2" id="KW-0560">Oxidoreductase</keyword>
<dbReference type="AlphaFoldDB" id="A0A5J4Z139"/>
<evidence type="ECO:0000313" key="5">
    <source>
        <dbReference type="EMBL" id="KAA8496397.1"/>
    </source>
</evidence>
<dbReference type="EMBL" id="VRMN01000002">
    <property type="protein sequence ID" value="KAA8496397.1"/>
    <property type="molecule type" value="Genomic_DNA"/>
</dbReference>
<evidence type="ECO:0000256" key="3">
    <source>
        <dbReference type="SAM" id="MobiDB-lite"/>
    </source>
</evidence>
<dbReference type="InterPro" id="IPR002579">
    <property type="entry name" value="Met_Sox_Rdtase_MsrB_dom"/>
</dbReference>
<organism evidence="5 6">
    <name type="scientific">Porphyridium purpureum</name>
    <name type="common">Red alga</name>
    <name type="synonym">Porphyridium cruentum</name>
    <dbReference type="NCBI Taxonomy" id="35688"/>
    <lineage>
        <taxon>Eukaryota</taxon>
        <taxon>Rhodophyta</taxon>
        <taxon>Bangiophyceae</taxon>
        <taxon>Porphyridiales</taxon>
        <taxon>Porphyridiaceae</taxon>
        <taxon>Porphyridium</taxon>
    </lineage>
</organism>
<dbReference type="SUPFAM" id="SSF51316">
    <property type="entry name" value="Mss4-like"/>
    <property type="match status" value="1"/>
</dbReference>
<sequence length="307" mass="33567">MQTTCGSAWDVLKAPCAAIQGPVQVSWCDAGNEGMVETVNPRMDSHRRSQKGVFMKFSSKASAGSSCDSKLTPHSSGGAFELNGRVMTDKSENSSLTSPHMSREQSSVTDKSSSFSRSRSLTVRFSRDNSANAIVAPDIHRLPVDVCHNPSVRVVIKPRASNSKKRELTYSVMKLKRDDETWRELLDEVEYQALRKGNYEAPFKHLPALKGPTANVILFCRACDAPLFEGKDLVDMSEGYPKLRRSMVGILGNVLGEYRGMPRAEVHCKGCDSFVGSIENDFVTGSAVALVRRVLSAEGYAAVVPTL</sequence>
<keyword evidence="6" id="KW-1185">Reference proteome</keyword>
<comment type="similarity">
    <text evidence="1">Belongs to the MsrB Met sulfoxide reductase family.</text>
</comment>
<dbReference type="Proteomes" id="UP000324585">
    <property type="component" value="Unassembled WGS sequence"/>
</dbReference>
<dbReference type="Pfam" id="PF01641">
    <property type="entry name" value="SelR"/>
    <property type="match status" value="1"/>
</dbReference>
<feature type="domain" description="MsrB" evidence="4">
    <location>
        <begin position="186"/>
        <end position="281"/>
    </location>
</feature>
<name>A0A5J4Z139_PORPP</name>
<gene>
    <name evidence="5" type="ORF">FVE85_0126</name>
</gene>
<reference evidence="6" key="1">
    <citation type="journal article" date="2019" name="Nat. Commun.">
        <title>Expansion of phycobilisome linker gene families in mesophilic red algae.</title>
        <authorList>
            <person name="Lee J."/>
            <person name="Kim D."/>
            <person name="Bhattacharya D."/>
            <person name="Yoon H.S."/>
        </authorList>
    </citation>
    <scope>NUCLEOTIDE SEQUENCE [LARGE SCALE GENOMIC DNA]</scope>
    <source>
        <strain evidence="6">CCMP 1328</strain>
    </source>
</reference>
<proteinExistence type="inferred from homology"/>
<evidence type="ECO:0000256" key="1">
    <source>
        <dbReference type="ARBA" id="ARBA00007174"/>
    </source>
</evidence>
<dbReference type="OrthoDB" id="44061at2759"/>
<feature type="region of interest" description="Disordered" evidence="3">
    <location>
        <begin position="62"/>
        <end position="114"/>
    </location>
</feature>
<comment type="caution">
    <text evidence="5">The sequence shown here is derived from an EMBL/GenBank/DDBJ whole genome shotgun (WGS) entry which is preliminary data.</text>
</comment>
<dbReference type="InterPro" id="IPR011057">
    <property type="entry name" value="Mss4-like_sf"/>
</dbReference>
<dbReference type="GO" id="GO:0033743">
    <property type="term" value="F:peptide-methionine (R)-S-oxide reductase activity"/>
    <property type="evidence" value="ECO:0007669"/>
    <property type="project" value="InterPro"/>
</dbReference>
<evidence type="ECO:0000256" key="2">
    <source>
        <dbReference type="ARBA" id="ARBA00023002"/>
    </source>
</evidence>
<protein>
    <submittedName>
        <fullName evidence="5">Peptide methionine sulfoxide reductase MsrB</fullName>
    </submittedName>
</protein>